<dbReference type="InterPro" id="IPR042423">
    <property type="entry name" value="PGBD5"/>
</dbReference>
<feature type="non-terminal residue" evidence="2">
    <location>
        <position position="159"/>
    </location>
</feature>
<reference evidence="2" key="1">
    <citation type="submission" date="2008-03" db="EMBL/GenBank/DDBJ databases">
        <title>Annotation of Ixodes scapularis.</title>
        <authorList>
            <consortium name="Ixodes scapularis Genome Project Consortium"/>
            <person name="Caler E."/>
            <person name="Hannick L.I."/>
            <person name="Bidwell S."/>
            <person name="Joardar V."/>
            <person name="Thiagarajan M."/>
            <person name="Amedeo P."/>
            <person name="Galinsky K.J."/>
            <person name="Schobel S."/>
            <person name="Inman J."/>
            <person name="Hostetler J."/>
            <person name="Miller J."/>
            <person name="Hammond M."/>
            <person name="Megy K."/>
            <person name="Lawson D."/>
            <person name="Kodira C."/>
            <person name="Sutton G."/>
            <person name="Meyer J."/>
            <person name="Hill C.A."/>
            <person name="Birren B."/>
            <person name="Nene V."/>
            <person name="Collins F."/>
            <person name="Alarcon-Chaidez F."/>
            <person name="Wikel S."/>
            <person name="Strausberg R."/>
        </authorList>
    </citation>
    <scope>NUCLEOTIDE SEQUENCE [LARGE SCALE GENOMIC DNA]</scope>
    <source>
        <strain evidence="2">Wikel colony</strain>
    </source>
</reference>
<dbReference type="InterPro" id="IPR029526">
    <property type="entry name" value="PGBD"/>
</dbReference>
<proteinExistence type="predicted"/>
<evidence type="ECO:0000259" key="1">
    <source>
        <dbReference type="Pfam" id="PF13843"/>
    </source>
</evidence>
<dbReference type="Pfam" id="PF13843">
    <property type="entry name" value="DDE_Tnp_1_7"/>
    <property type="match status" value="1"/>
</dbReference>
<dbReference type="EMBL" id="DS795963">
    <property type="protein sequence ID" value="EEC10402.1"/>
    <property type="molecule type" value="Genomic_DNA"/>
</dbReference>
<gene>
    <name evidence="2" type="ORF">IscW_ISCW019793</name>
</gene>
<evidence type="ECO:0000313" key="2">
    <source>
        <dbReference type="EMBL" id="EEC10402.1"/>
    </source>
</evidence>
<dbReference type="STRING" id="6945.B7PUY0"/>
<dbReference type="GO" id="GO:0004803">
    <property type="term" value="F:transposase activity"/>
    <property type="evidence" value="ECO:0007669"/>
    <property type="project" value="InterPro"/>
</dbReference>
<protein>
    <recommendedName>
        <fullName evidence="1">PiggyBac transposable element-derived protein domain-containing protein</fullName>
    </recommendedName>
</protein>
<feature type="domain" description="PiggyBac transposable element-derived protein" evidence="1">
    <location>
        <begin position="6"/>
        <end position="158"/>
    </location>
</feature>
<feature type="non-terminal residue" evidence="2">
    <location>
        <position position="1"/>
    </location>
</feature>
<dbReference type="OrthoDB" id="6509295at2759"/>
<dbReference type="VEuPathDB" id="VectorBase:ISCP_010424"/>
<dbReference type="PhylomeDB" id="B7PUY0"/>
<dbReference type="GO" id="GO:0098038">
    <property type="term" value="P:non-replicative DNA transposition"/>
    <property type="evidence" value="ECO:0007669"/>
    <property type="project" value="InterPro"/>
</dbReference>
<dbReference type="VEuPathDB" id="VectorBase:ISCW019793"/>
<organism>
    <name type="scientific">Ixodes scapularis</name>
    <name type="common">Black-legged tick</name>
    <name type="synonym">Deer tick</name>
    <dbReference type="NCBI Taxonomy" id="6945"/>
    <lineage>
        <taxon>Eukaryota</taxon>
        <taxon>Metazoa</taxon>
        <taxon>Ecdysozoa</taxon>
        <taxon>Arthropoda</taxon>
        <taxon>Chelicerata</taxon>
        <taxon>Arachnida</taxon>
        <taxon>Acari</taxon>
        <taxon>Parasitiformes</taxon>
        <taxon>Ixodida</taxon>
        <taxon>Ixodoidea</taxon>
        <taxon>Ixodidae</taxon>
        <taxon>Ixodinae</taxon>
        <taxon>Ixodes</taxon>
    </lineage>
</organism>
<accession>B7PUY0</accession>
<sequence length="159" mass="18826">ARSRERDWIPTTKEEIKLLLGVWILQGIVQKPTLNSYFTQQPLLETPIFYQLFTEKRFCLLLKYLHFADNGAAVPEDMLNPRLHKIRPILEHLVEKFQQAYTPQRDICIDESLLLWKGRLGWKLYIPMKRARFGMESFRLCESASGYVWNIFVYTGKTT</sequence>
<dbReference type="AlphaFoldDB" id="B7PUY0"/>
<name>B7PUY0_IXOSC</name>
<dbReference type="PANTHER" id="PTHR28576:SF2">
    <property type="entry name" value="PIGGYBAC TRANSPOSABLE ELEMENT-DERIVED PROTEIN 5"/>
    <property type="match status" value="1"/>
</dbReference>
<dbReference type="VEuPathDB" id="VectorBase:ISCI019793"/>
<dbReference type="PANTHER" id="PTHR28576">
    <property type="entry name" value="PIGGYBAC TRANSPOSABLE ELEMENT-DERIVED PROTEIN 5"/>
    <property type="match status" value="1"/>
</dbReference>
<dbReference type="PaxDb" id="6945-B7PUY0"/>